<evidence type="ECO:0000313" key="2">
    <source>
        <dbReference type="EMBL" id="QEV50455.1"/>
    </source>
</evidence>
<gene>
    <name evidence="2" type="ORF">CP981_01040</name>
</gene>
<organism evidence="2 3">
    <name type="scientific">Streptomyces platensis</name>
    <dbReference type="NCBI Taxonomy" id="58346"/>
    <lineage>
        <taxon>Bacteria</taxon>
        <taxon>Bacillati</taxon>
        <taxon>Actinomycetota</taxon>
        <taxon>Actinomycetes</taxon>
        <taxon>Kitasatosporales</taxon>
        <taxon>Streptomycetaceae</taxon>
        <taxon>Streptomyces</taxon>
    </lineage>
</organism>
<dbReference type="AlphaFoldDB" id="A0AAE6NEG5"/>
<dbReference type="EMBL" id="CP023691">
    <property type="protein sequence ID" value="QEV50455.1"/>
    <property type="molecule type" value="Genomic_DNA"/>
</dbReference>
<dbReference type="Proteomes" id="UP000325458">
    <property type="component" value="Chromosome"/>
</dbReference>
<sequence>MRGRPTAAGRGSMRPRRRGRGRRRQVRPVVGLFGTHSPAPMAAVMTSCLALGTVAAVAAQRADDS</sequence>
<evidence type="ECO:0000256" key="1">
    <source>
        <dbReference type="SAM" id="MobiDB-lite"/>
    </source>
</evidence>
<dbReference type="KEGG" id="spla:CP981_01040"/>
<feature type="region of interest" description="Disordered" evidence="1">
    <location>
        <begin position="1"/>
        <end position="37"/>
    </location>
</feature>
<evidence type="ECO:0000313" key="3">
    <source>
        <dbReference type="Proteomes" id="UP000325458"/>
    </source>
</evidence>
<proteinExistence type="predicted"/>
<accession>A0AAE6NEG5</accession>
<reference evidence="2 3" key="1">
    <citation type="submission" date="2017-09" db="EMBL/GenBank/DDBJ databases">
        <authorList>
            <person name="Lee N."/>
            <person name="Cho B.-K."/>
        </authorList>
    </citation>
    <scope>NUCLEOTIDE SEQUENCE [LARGE SCALE GENOMIC DNA]</scope>
    <source>
        <strain evidence="2 3">ATCC 23948</strain>
    </source>
</reference>
<protein>
    <submittedName>
        <fullName evidence="2">Uncharacterized protein</fullName>
    </submittedName>
</protein>
<feature type="compositionally biased region" description="Basic residues" evidence="1">
    <location>
        <begin position="13"/>
        <end position="26"/>
    </location>
</feature>
<name>A0AAE6NEG5_STRPT</name>